<evidence type="ECO:0000313" key="3">
    <source>
        <dbReference type="Proteomes" id="UP001157125"/>
    </source>
</evidence>
<feature type="region of interest" description="Disordered" evidence="1">
    <location>
        <begin position="1"/>
        <end position="20"/>
    </location>
</feature>
<name>A0ABQ6IEX9_9MICO</name>
<evidence type="ECO:0000256" key="1">
    <source>
        <dbReference type="SAM" id="MobiDB-lite"/>
    </source>
</evidence>
<proteinExistence type="predicted"/>
<evidence type="ECO:0000313" key="2">
    <source>
        <dbReference type="EMBL" id="GMA35732.1"/>
    </source>
</evidence>
<accession>A0ABQ6IEX9</accession>
<dbReference type="Proteomes" id="UP001157125">
    <property type="component" value="Unassembled WGS sequence"/>
</dbReference>
<keyword evidence="3" id="KW-1185">Reference proteome</keyword>
<gene>
    <name evidence="2" type="ORF">GCM10025876_19360</name>
</gene>
<reference evidence="3" key="1">
    <citation type="journal article" date="2019" name="Int. J. Syst. Evol. Microbiol.">
        <title>The Global Catalogue of Microorganisms (GCM) 10K type strain sequencing project: providing services to taxonomists for standard genome sequencing and annotation.</title>
        <authorList>
            <consortium name="The Broad Institute Genomics Platform"/>
            <consortium name="The Broad Institute Genome Sequencing Center for Infectious Disease"/>
            <person name="Wu L."/>
            <person name="Ma J."/>
        </authorList>
    </citation>
    <scope>NUCLEOTIDE SEQUENCE [LARGE SCALE GENOMIC DNA]</scope>
    <source>
        <strain evidence="3">NBRC 112299</strain>
    </source>
</reference>
<protein>
    <submittedName>
        <fullName evidence="2">Uncharacterized protein</fullName>
    </submittedName>
</protein>
<comment type="caution">
    <text evidence="2">The sequence shown here is derived from an EMBL/GenBank/DDBJ whole genome shotgun (WGS) entry which is preliminary data.</text>
</comment>
<sequence length="106" mass="11240">MRVHHEGQAAEPSRGSIGYGRCRGMGDVLTQLVDMADVVRLVAVAQRTAGAAHVHGVDRTAGLSHRIGQMRGEKVVVVAVDDERDPRTRSGTAVRRTSVLVSGPSS</sequence>
<feature type="region of interest" description="Disordered" evidence="1">
    <location>
        <begin position="83"/>
        <end position="106"/>
    </location>
</feature>
<dbReference type="EMBL" id="BSUN01000001">
    <property type="protein sequence ID" value="GMA35732.1"/>
    <property type="molecule type" value="Genomic_DNA"/>
</dbReference>
<organism evidence="2 3">
    <name type="scientific">Demequina litorisediminis</name>
    <dbReference type="NCBI Taxonomy" id="1849022"/>
    <lineage>
        <taxon>Bacteria</taxon>
        <taxon>Bacillati</taxon>
        <taxon>Actinomycetota</taxon>
        <taxon>Actinomycetes</taxon>
        <taxon>Micrococcales</taxon>
        <taxon>Demequinaceae</taxon>
        <taxon>Demequina</taxon>
    </lineage>
</organism>